<feature type="coiled-coil region" evidence="1">
    <location>
        <begin position="78"/>
        <end position="138"/>
    </location>
</feature>
<sequence>MQAETLHREAAFLSNQLHTFAADDLEGVRPVIAQIIEKRMAWKAVRQNIDYYRKFGRLPDEPTPKKGVSETVSVGGNLAELQVELSRLNVNVTKYEKKLREQPDHKKASAWETELEKMKALKRELQEQIVKAKYARQQ</sequence>
<keyword evidence="3" id="KW-1185">Reference proteome</keyword>
<dbReference type="EMBL" id="FNGS01000006">
    <property type="protein sequence ID" value="SDM41710.1"/>
    <property type="molecule type" value="Genomic_DNA"/>
</dbReference>
<evidence type="ECO:0000313" key="2">
    <source>
        <dbReference type="EMBL" id="SDM41710.1"/>
    </source>
</evidence>
<name>A0A1G9T226_9BACT</name>
<reference evidence="2 3" key="1">
    <citation type="submission" date="2016-10" db="EMBL/GenBank/DDBJ databases">
        <authorList>
            <person name="de Groot N.N."/>
        </authorList>
    </citation>
    <scope>NUCLEOTIDE SEQUENCE [LARGE SCALE GENOMIC DNA]</scope>
    <source>
        <strain evidence="2 3">DSM 21668</strain>
    </source>
</reference>
<dbReference type="Proteomes" id="UP000198901">
    <property type="component" value="Unassembled WGS sequence"/>
</dbReference>
<organism evidence="2 3">
    <name type="scientific">Siphonobacter aquaeclarae</name>
    <dbReference type="NCBI Taxonomy" id="563176"/>
    <lineage>
        <taxon>Bacteria</taxon>
        <taxon>Pseudomonadati</taxon>
        <taxon>Bacteroidota</taxon>
        <taxon>Cytophagia</taxon>
        <taxon>Cytophagales</taxon>
        <taxon>Cytophagaceae</taxon>
        <taxon>Siphonobacter</taxon>
    </lineage>
</organism>
<dbReference type="AlphaFoldDB" id="A0A1G9T226"/>
<dbReference type="STRING" id="563176.SAMN04488090_3382"/>
<evidence type="ECO:0000256" key="1">
    <source>
        <dbReference type="SAM" id="Coils"/>
    </source>
</evidence>
<keyword evidence="1" id="KW-0175">Coiled coil</keyword>
<proteinExistence type="predicted"/>
<accession>A0A1G9T226</accession>
<gene>
    <name evidence="2" type="ORF">SAMN04488090_3382</name>
</gene>
<evidence type="ECO:0000313" key="3">
    <source>
        <dbReference type="Proteomes" id="UP000198901"/>
    </source>
</evidence>
<protein>
    <submittedName>
        <fullName evidence="2">Uncharacterized protein</fullName>
    </submittedName>
</protein>